<dbReference type="CDD" id="cd06779">
    <property type="entry name" value="cpPDZ_Deg_HtrA-like"/>
    <property type="match status" value="1"/>
</dbReference>
<proteinExistence type="predicted"/>
<evidence type="ECO:0000313" key="5">
    <source>
        <dbReference type="EMBL" id="MBK9983536.1"/>
    </source>
</evidence>
<dbReference type="PRINTS" id="PR00834">
    <property type="entry name" value="PROTEASES2C"/>
</dbReference>
<feature type="domain" description="PDZ" evidence="4">
    <location>
        <begin position="295"/>
        <end position="390"/>
    </location>
</feature>
<name>A0A9D7SWH2_9BACT</name>
<evidence type="ECO:0000256" key="1">
    <source>
        <dbReference type="ARBA" id="ARBA00022670"/>
    </source>
</evidence>
<dbReference type="InterPro" id="IPR009003">
    <property type="entry name" value="Peptidase_S1_PA"/>
</dbReference>
<dbReference type="SUPFAM" id="SSF50494">
    <property type="entry name" value="Trypsin-like serine proteases"/>
    <property type="match status" value="1"/>
</dbReference>
<keyword evidence="2" id="KW-0378">Hydrolase</keyword>
<dbReference type="InterPro" id="IPR001940">
    <property type="entry name" value="Peptidase_S1C"/>
</dbReference>
<dbReference type="Gene3D" id="2.40.10.120">
    <property type="match status" value="1"/>
</dbReference>
<evidence type="ECO:0000256" key="3">
    <source>
        <dbReference type="SAM" id="MobiDB-lite"/>
    </source>
</evidence>
<dbReference type="Pfam" id="PF13180">
    <property type="entry name" value="PDZ_2"/>
    <property type="match status" value="1"/>
</dbReference>
<dbReference type="InterPro" id="IPR036034">
    <property type="entry name" value="PDZ_sf"/>
</dbReference>
<dbReference type="Proteomes" id="UP000808337">
    <property type="component" value="Unassembled WGS sequence"/>
</dbReference>
<dbReference type="EMBL" id="JADKGY010000020">
    <property type="protein sequence ID" value="MBK9983536.1"/>
    <property type="molecule type" value="Genomic_DNA"/>
</dbReference>
<dbReference type="Gene3D" id="2.30.42.10">
    <property type="match status" value="1"/>
</dbReference>
<dbReference type="SMART" id="SM00228">
    <property type="entry name" value="PDZ"/>
    <property type="match status" value="1"/>
</dbReference>
<dbReference type="InterPro" id="IPR051201">
    <property type="entry name" value="Chloro_Bact_Ser_Proteases"/>
</dbReference>
<dbReference type="AlphaFoldDB" id="A0A9D7SWH2"/>
<protein>
    <submittedName>
        <fullName evidence="5">Trypsin-like peptidase domain-containing protein</fullName>
    </submittedName>
</protein>
<dbReference type="PANTHER" id="PTHR43343:SF3">
    <property type="entry name" value="PROTEASE DO-LIKE 8, CHLOROPLASTIC"/>
    <property type="match status" value="1"/>
</dbReference>
<dbReference type="PROSITE" id="PS50106">
    <property type="entry name" value="PDZ"/>
    <property type="match status" value="1"/>
</dbReference>
<dbReference type="InterPro" id="IPR001478">
    <property type="entry name" value="PDZ"/>
</dbReference>
<gene>
    <name evidence="5" type="ORF">IPP15_14310</name>
</gene>
<feature type="region of interest" description="Disordered" evidence="3">
    <location>
        <begin position="48"/>
        <end position="67"/>
    </location>
</feature>
<dbReference type="GO" id="GO:0004252">
    <property type="term" value="F:serine-type endopeptidase activity"/>
    <property type="evidence" value="ECO:0007669"/>
    <property type="project" value="InterPro"/>
</dbReference>
<evidence type="ECO:0000256" key="2">
    <source>
        <dbReference type="ARBA" id="ARBA00022801"/>
    </source>
</evidence>
<sequence>MKPFFSLMLAGIFGGLICFGAIQYSQHFNLLGHSSIFSLTAAPSSGQDFNSATGVPSTPASLSTPAPVTGPDFANAAEAAQKVVVLIEASESEATAQNRRRQDPFQDFFQRFGINSDGFGYGPQIRKGAGSGVIISSDGYILTNNHVVDFADEVNIITFDNKKYKAVIVGRDPSTDLAVVKIDAKNLPTLEYADSDKARVGEWVLAVGNPFEYLTSTVTAGIISAKGRDLDIIPGKKAIEEFIQTDAAINPGNSGGALVDANGRLLGINTAIASETGSYTGYSFAIPANLAVGIANDIIKNGNDIERTSLGVTVLVLDEEFAAEQKLPINEGLLVDEVSESSSAQYAGILPHDVLVEIDGKKLKTFNDLKEKIDLAKVGDSVTVKVYRNGKYLDIPVRLKKGL</sequence>
<accession>A0A9D7SWH2</accession>
<feature type="compositionally biased region" description="Low complexity" evidence="3">
    <location>
        <begin position="55"/>
        <end position="67"/>
    </location>
</feature>
<evidence type="ECO:0000259" key="4">
    <source>
        <dbReference type="PROSITE" id="PS50106"/>
    </source>
</evidence>
<dbReference type="SUPFAM" id="SSF50156">
    <property type="entry name" value="PDZ domain-like"/>
    <property type="match status" value="1"/>
</dbReference>
<reference evidence="5 6" key="1">
    <citation type="submission" date="2020-10" db="EMBL/GenBank/DDBJ databases">
        <title>Connecting structure to function with the recovery of over 1000 high-quality activated sludge metagenome-assembled genomes encoding full-length rRNA genes using long-read sequencing.</title>
        <authorList>
            <person name="Singleton C.M."/>
            <person name="Petriglieri F."/>
            <person name="Kristensen J.M."/>
            <person name="Kirkegaard R.H."/>
            <person name="Michaelsen T.Y."/>
            <person name="Andersen M.H."/>
            <person name="Karst S.M."/>
            <person name="Dueholm M.S."/>
            <person name="Nielsen P.H."/>
            <person name="Albertsen M."/>
        </authorList>
    </citation>
    <scope>NUCLEOTIDE SEQUENCE [LARGE SCALE GENOMIC DNA]</scope>
    <source>
        <strain evidence="5">Ribe_18-Q3-R11-54_MAXAC.273</strain>
    </source>
</reference>
<dbReference type="PANTHER" id="PTHR43343">
    <property type="entry name" value="PEPTIDASE S12"/>
    <property type="match status" value="1"/>
</dbReference>
<organism evidence="5 6">
    <name type="scientific">Candidatus Opimibacter skivensis</name>
    <dbReference type="NCBI Taxonomy" id="2982028"/>
    <lineage>
        <taxon>Bacteria</taxon>
        <taxon>Pseudomonadati</taxon>
        <taxon>Bacteroidota</taxon>
        <taxon>Saprospiria</taxon>
        <taxon>Saprospirales</taxon>
        <taxon>Saprospiraceae</taxon>
        <taxon>Candidatus Opimibacter</taxon>
    </lineage>
</organism>
<comment type="caution">
    <text evidence="5">The sequence shown here is derived from an EMBL/GenBank/DDBJ whole genome shotgun (WGS) entry which is preliminary data.</text>
</comment>
<dbReference type="Pfam" id="PF13365">
    <property type="entry name" value="Trypsin_2"/>
    <property type="match status" value="1"/>
</dbReference>
<evidence type="ECO:0000313" key="6">
    <source>
        <dbReference type="Proteomes" id="UP000808337"/>
    </source>
</evidence>
<keyword evidence="1" id="KW-0645">Protease</keyword>
<dbReference type="GO" id="GO:0006508">
    <property type="term" value="P:proteolysis"/>
    <property type="evidence" value="ECO:0007669"/>
    <property type="project" value="UniProtKB-KW"/>
</dbReference>